<keyword evidence="1" id="KW-0812">Transmembrane</keyword>
<proteinExistence type="predicted"/>
<sequence>MERDQFSISGNSHFYFVGISLAVFKIFTNVVNVSEAFSLHFRVDFSTILMFLMLLAVPFSVWNPAIWFSIFSTALAVMFYANNYPNVSLFTLIVMFLTLYGHEYVQWRICQQRRVYEEERAPIFTVRSDGKLKSVEYI</sequence>
<reference evidence="2" key="1">
    <citation type="submission" date="2020-10" db="EMBL/GenBank/DDBJ databases">
        <authorList>
            <person name="Kikuchi T."/>
        </authorList>
    </citation>
    <scope>NUCLEOTIDE SEQUENCE</scope>
    <source>
        <strain evidence="2">NKZ352</strain>
    </source>
</reference>
<evidence type="ECO:0000313" key="2">
    <source>
        <dbReference type="EMBL" id="CAD6194839.1"/>
    </source>
</evidence>
<dbReference type="Proteomes" id="UP000835052">
    <property type="component" value="Unassembled WGS sequence"/>
</dbReference>
<protein>
    <submittedName>
        <fullName evidence="2">Uncharacterized protein</fullName>
    </submittedName>
</protein>
<dbReference type="OrthoDB" id="5861402at2759"/>
<evidence type="ECO:0000256" key="1">
    <source>
        <dbReference type="SAM" id="Phobius"/>
    </source>
</evidence>
<keyword evidence="1" id="KW-0472">Membrane</keyword>
<feature type="transmembrane region" description="Helical" evidence="1">
    <location>
        <begin position="87"/>
        <end position="105"/>
    </location>
</feature>
<gene>
    <name evidence="2" type="ORF">CAUJ_LOCUS10758</name>
</gene>
<feature type="transmembrane region" description="Helical" evidence="1">
    <location>
        <begin position="12"/>
        <end position="31"/>
    </location>
</feature>
<keyword evidence="3" id="KW-1185">Reference proteome</keyword>
<evidence type="ECO:0000313" key="3">
    <source>
        <dbReference type="Proteomes" id="UP000835052"/>
    </source>
</evidence>
<accession>A0A8S1HG07</accession>
<organism evidence="2 3">
    <name type="scientific">Caenorhabditis auriculariae</name>
    <dbReference type="NCBI Taxonomy" id="2777116"/>
    <lineage>
        <taxon>Eukaryota</taxon>
        <taxon>Metazoa</taxon>
        <taxon>Ecdysozoa</taxon>
        <taxon>Nematoda</taxon>
        <taxon>Chromadorea</taxon>
        <taxon>Rhabditida</taxon>
        <taxon>Rhabditina</taxon>
        <taxon>Rhabditomorpha</taxon>
        <taxon>Rhabditoidea</taxon>
        <taxon>Rhabditidae</taxon>
        <taxon>Peloderinae</taxon>
        <taxon>Caenorhabditis</taxon>
    </lineage>
</organism>
<name>A0A8S1HG07_9PELO</name>
<keyword evidence="1" id="KW-1133">Transmembrane helix</keyword>
<dbReference type="AlphaFoldDB" id="A0A8S1HG07"/>
<comment type="caution">
    <text evidence="2">The sequence shown here is derived from an EMBL/GenBank/DDBJ whole genome shotgun (WGS) entry which is preliminary data.</text>
</comment>
<dbReference type="EMBL" id="CAJGYM010000048">
    <property type="protein sequence ID" value="CAD6194839.1"/>
    <property type="molecule type" value="Genomic_DNA"/>
</dbReference>